<sequence length="717" mass="85402">MRNSIEKALSPVFLITFFLGLGVLKYPSDQLKYRLSLFYIITLWSVYTYALYYIIDQFSIKILFQDLRNFFVIIINLLVTLISIIISICKHEKYREYIQKFNQIDDTLEELGISKEYCKMQNFTRLILIVWSVLSCMAWAYTFLVYLTEYNDIKVILVPCVLSYSLYINTITDITFALLLRYLHLELCRTARDINGYFGIQITLQMMSYFIILIEMFHFQYYMILHWKLIYKNNEALKIMIANYWWFIFYLIKLISLNYVCESISIKAQETKEVIHKLTNFNSFAELGEEIYQFALQTSLQPLKFSGLGLFYFGYDFIHKFFVWMITAVIFMAQMDFSPLWMLRIILVLQLRNFNSAQKTKEVIHKLTNFNSFAELGEEIYQFALQTSLQPLKFSGLVIFFTYFLLAQKTKEVIHKLTNFNSFAEVREEQVVFNNHTAFFSVNMNIFVMIILVSIIVRKHQKIHMCIKKLDLVDDTLEKLGIPKEYHHTINAMIIGLVLEYPFYVNSLGDIMFMFVLRYIGSRLDKINGQLLKLIPSNDMWCMIFLIKFTSLKAQKTKDLTHKLTDLVRFTEMRREIYQFLLQISLRPLEFRGMGMFHFGYKFINKVNFYDYLFYYTIYAVKIEKWYLGTYSSIINGINLLVIIISIITSLHQHKLSTYGSIPWPLQPLDLSLDFFIYQFTLRIIHHPLKLSGLGLFNFGNDFLRKVRFYIYIFIFY</sequence>
<dbReference type="GO" id="GO:0050909">
    <property type="term" value="P:sensory perception of taste"/>
    <property type="evidence" value="ECO:0007669"/>
    <property type="project" value="InterPro"/>
</dbReference>
<reference evidence="7 8" key="1">
    <citation type="submission" date="2015-09" db="EMBL/GenBank/DDBJ databases">
        <title>Atta colombica WGS genome.</title>
        <authorList>
            <person name="Nygaard S."/>
            <person name="Hu H."/>
            <person name="Boomsma J."/>
            <person name="Zhang G."/>
        </authorList>
    </citation>
    <scope>NUCLEOTIDE SEQUENCE [LARGE SCALE GENOMIC DNA]</scope>
    <source>
        <strain evidence="7">Treedump-2</strain>
        <tissue evidence="7">Whole body</tissue>
    </source>
</reference>
<feature type="transmembrane region" description="Helical" evidence="6">
    <location>
        <begin position="6"/>
        <end position="24"/>
    </location>
</feature>
<feature type="transmembrane region" description="Helical" evidence="6">
    <location>
        <begin position="310"/>
        <end position="333"/>
    </location>
</feature>
<feature type="transmembrane region" description="Helical" evidence="6">
    <location>
        <begin position="164"/>
        <end position="183"/>
    </location>
</feature>
<evidence type="ECO:0000313" key="7">
    <source>
        <dbReference type="EMBL" id="KYM83569.1"/>
    </source>
</evidence>
<feature type="transmembrane region" description="Helical" evidence="6">
    <location>
        <begin position="204"/>
        <end position="224"/>
    </location>
</feature>
<feature type="transmembrane region" description="Helical" evidence="6">
    <location>
        <begin position="244"/>
        <end position="261"/>
    </location>
</feature>
<keyword evidence="3 6" id="KW-0812">Transmembrane</keyword>
<dbReference type="AlphaFoldDB" id="A0A195BHD9"/>
<dbReference type="InterPro" id="IPR013604">
    <property type="entry name" value="7TM_chemorcpt"/>
</dbReference>
<accession>A0A195BHD9</accession>
<feature type="transmembrane region" description="Helical" evidence="6">
    <location>
        <begin position="123"/>
        <end position="144"/>
    </location>
</feature>
<dbReference type="Pfam" id="PF08395">
    <property type="entry name" value="7tm_7"/>
    <property type="match status" value="2"/>
</dbReference>
<keyword evidence="8" id="KW-1185">Reference proteome</keyword>
<keyword evidence="5 6" id="KW-0472">Membrane</keyword>
<name>A0A195BHD9_9HYME</name>
<evidence type="ECO:0000256" key="4">
    <source>
        <dbReference type="ARBA" id="ARBA00022989"/>
    </source>
</evidence>
<evidence type="ECO:0000256" key="6">
    <source>
        <dbReference type="SAM" id="Phobius"/>
    </source>
</evidence>
<evidence type="ECO:0000256" key="5">
    <source>
        <dbReference type="ARBA" id="ARBA00023136"/>
    </source>
</evidence>
<feature type="transmembrane region" description="Helical" evidence="6">
    <location>
        <begin position="36"/>
        <end position="55"/>
    </location>
</feature>
<dbReference type="Proteomes" id="UP000078540">
    <property type="component" value="Unassembled WGS sequence"/>
</dbReference>
<feature type="transmembrane region" description="Helical" evidence="6">
    <location>
        <begin position="438"/>
        <end position="457"/>
    </location>
</feature>
<keyword evidence="4 6" id="KW-1133">Transmembrane helix</keyword>
<organism evidence="7 8">
    <name type="scientific">Atta colombica</name>
    <dbReference type="NCBI Taxonomy" id="520822"/>
    <lineage>
        <taxon>Eukaryota</taxon>
        <taxon>Metazoa</taxon>
        <taxon>Ecdysozoa</taxon>
        <taxon>Arthropoda</taxon>
        <taxon>Hexapoda</taxon>
        <taxon>Insecta</taxon>
        <taxon>Pterygota</taxon>
        <taxon>Neoptera</taxon>
        <taxon>Endopterygota</taxon>
        <taxon>Hymenoptera</taxon>
        <taxon>Apocrita</taxon>
        <taxon>Aculeata</taxon>
        <taxon>Formicoidea</taxon>
        <taxon>Formicidae</taxon>
        <taxon>Myrmicinae</taxon>
        <taxon>Atta</taxon>
    </lineage>
</organism>
<feature type="transmembrane region" description="Helical" evidence="6">
    <location>
        <begin position="626"/>
        <end position="648"/>
    </location>
</feature>
<comment type="subcellular location">
    <subcellularLocation>
        <location evidence="1">Cell membrane</location>
        <topology evidence="1">Multi-pass membrane protein</topology>
    </subcellularLocation>
</comment>
<dbReference type="GO" id="GO:0005886">
    <property type="term" value="C:plasma membrane"/>
    <property type="evidence" value="ECO:0007669"/>
    <property type="project" value="UniProtKB-SubCell"/>
</dbReference>
<dbReference type="EMBL" id="KQ976488">
    <property type="protein sequence ID" value="KYM83569.1"/>
    <property type="molecule type" value="Genomic_DNA"/>
</dbReference>
<keyword evidence="2" id="KW-1003">Cell membrane</keyword>
<evidence type="ECO:0008006" key="9">
    <source>
        <dbReference type="Google" id="ProtNLM"/>
    </source>
</evidence>
<evidence type="ECO:0000256" key="3">
    <source>
        <dbReference type="ARBA" id="ARBA00022692"/>
    </source>
</evidence>
<protein>
    <recommendedName>
        <fullName evidence="9">Gustatory receptor</fullName>
    </recommendedName>
</protein>
<evidence type="ECO:0000256" key="2">
    <source>
        <dbReference type="ARBA" id="ARBA00022475"/>
    </source>
</evidence>
<gene>
    <name evidence="7" type="ORF">ALC53_05969</name>
</gene>
<evidence type="ECO:0000256" key="1">
    <source>
        <dbReference type="ARBA" id="ARBA00004651"/>
    </source>
</evidence>
<evidence type="ECO:0000313" key="8">
    <source>
        <dbReference type="Proteomes" id="UP000078540"/>
    </source>
</evidence>
<feature type="transmembrane region" description="Helical" evidence="6">
    <location>
        <begin position="67"/>
        <end position="89"/>
    </location>
</feature>
<proteinExistence type="predicted"/>